<evidence type="ECO:0000313" key="5">
    <source>
        <dbReference type="Proteomes" id="UP000030693"/>
    </source>
</evidence>
<keyword evidence="1" id="KW-0547">Nucleotide-binding</keyword>
<dbReference type="Pfam" id="PF00735">
    <property type="entry name" value="Septin"/>
    <property type="match status" value="1"/>
</dbReference>
<dbReference type="STRING" id="691883.A0A058Z0P6"/>
<organism evidence="4">
    <name type="scientific">Fonticula alba</name>
    <name type="common">Slime mold</name>
    <dbReference type="NCBI Taxonomy" id="691883"/>
    <lineage>
        <taxon>Eukaryota</taxon>
        <taxon>Rotosphaerida</taxon>
        <taxon>Fonticulaceae</taxon>
        <taxon>Fonticula</taxon>
    </lineage>
</organism>
<feature type="compositionally biased region" description="Low complexity" evidence="2">
    <location>
        <begin position="791"/>
        <end position="805"/>
    </location>
</feature>
<dbReference type="Proteomes" id="UP000030693">
    <property type="component" value="Unassembled WGS sequence"/>
</dbReference>
<comment type="similarity">
    <text evidence="1">Belongs to the TRAFAC class TrmE-Era-EngA-EngB-Septin-like GTPase superfamily. Septin GTPase family.</text>
</comment>
<feature type="region of interest" description="Disordered" evidence="2">
    <location>
        <begin position="729"/>
        <end position="835"/>
    </location>
</feature>
<feature type="compositionally biased region" description="Basic and acidic residues" evidence="2">
    <location>
        <begin position="139"/>
        <end position="156"/>
    </location>
</feature>
<feature type="compositionally biased region" description="Low complexity" evidence="2">
    <location>
        <begin position="210"/>
        <end position="229"/>
    </location>
</feature>
<dbReference type="EMBL" id="KB932212">
    <property type="protein sequence ID" value="KCV67835.1"/>
    <property type="molecule type" value="Genomic_DNA"/>
</dbReference>
<keyword evidence="1" id="KW-0342">GTP-binding</keyword>
<evidence type="ECO:0000256" key="2">
    <source>
        <dbReference type="SAM" id="MobiDB-lite"/>
    </source>
</evidence>
<evidence type="ECO:0000259" key="3">
    <source>
        <dbReference type="PROSITE" id="PS51719"/>
    </source>
</evidence>
<dbReference type="GeneID" id="20530292"/>
<evidence type="ECO:0000313" key="4">
    <source>
        <dbReference type="EMBL" id="KCV67835.1"/>
    </source>
</evidence>
<dbReference type="SUPFAM" id="SSF52540">
    <property type="entry name" value="P-loop containing nucleoside triphosphate hydrolases"/>
    <property type="match status" value="1"/>
</dbReference>
<feature type="compositionally biased region" description="Basic and acidic residues" evidence="2">
    <location>
        <begin position="94"/>
        <end position="103"/>
    </location>
</feature>
<dbReference type="PANTHER" id="PTHR18884">
    <property type="entry name" value="SEPTIN"/>
    <property type="match status" value="1"/>
</dbReference>
<sequence>MHALRHSPALPLCWPPVRPPEEDLHIGQDAHHGEVATSPTLADQDMPASIRSLKEAVMDATRRQGLLVREETSRALDEMLGRGADTAAEAASTPDHEDGHDGADTNVPGTEADLATANTNDGATPSCCSARPAEAQADAAHEEDAHGGATTDHETTTSESGALHPSEETTSPLVGTGQPGELDGLERSDTADASLPGGQTPEPMRPMDTAAAAAAAAENNPAAELAAPADSDNNAEPEEEPLVAGGRVPGADAQPAGAGPGAEAESVPATPGCCDTMTDAADAENADEPEPHPKGPLAPGFLATFIRERLARETNKRRRSPSPRSDTKHEVQAELVGFSSYPEQVQRVARKEGFALNIMIAGGGGGGACESGLGKSTLARTLLHNRPSQTQNGANAGDTEVYTHTAFFSEGDDRLLLRIVDTPGFIGGAEPETVVRQSLAVAESKRRMIRAVWEDVTSRRNGFERVDMEDTTGSNVIIDLCLYMLPATSNGLRPVDEQHIRALLEYTHVLPLLSKSDTLTVNERDRCREMFYKQFEEKGLDVWRLDVDNVANALNHEEDLLARQDAMDIAAKMPLAVFASDDRHGPEGREERARAYSWGYAFVEDESANDLPRLRRLLVAHTIPLLLHANVSESTGKPVWWEERRSRILNEFGITGMHANLDEAAKECLEEMSTKVQESLEAEFNDSIRRMEKRKRRLEKELRRNDTHIEELRLKVEDMRHMLEEQLRAAEAERQRQELAEEQDRQRRQREMEQQAMANEAQARAAQEAMLTGQAGGATAESTAHASADGVSRSSVSGSPSLGRLNDSAGPGTPKKRGVGRLMGKLFNTSSSNNN</sequence>
<evidence type="ECO:0000256" key="1">
    <source>
        <dbReference type="RuleBase" id="RU004560"/>
    </source>
</evidence>
<keyword evidence="5" id="KW-1185">Reference proteome</keyword>
<name>A0A058Z0P6_FONAL</name>
<feature type="compositionally biased region" description="Basic and acidic residues" evidence="2">
    <location>
        <begin position="729"/>
        <end position="753"/>
    </location>
</feature>
<dbReference type="RefSeq" id="XP_009497655.1">
    <property type="nucleotide sequence ID" value="XM_009499380.1"/>
</dbReference>
<dbReference type="InterPro" id="IPR030379">
    <property type="entry name" value="G_SEPTIN_dom"/>
</dbReference>
<dbReference type="Gene3D" id="3.40.50.300">
    <property type="entry name" value="P-loop containing nucleotide triphosphate hydrolases"/>
    <property type="match status" value="1"/>
</dbReference>
<feature type="domain" description="Septin-type G" evidence="3">
    <location>
        <begin position="352"/>
        <end position="651"/>
    </location>
</feature>
<gene>
    <name evidence="4" type="ORF">H696_05567</name>
</gene>
<reference evidence="4" key="1">
    <citation type="submission" date="2013-04" db="EMBL/GenBank/DDBJ databases">
        <title>The Genome Sequence of Fonticula alba ATCC 38817.</title>
        <authorList>
            <consortium name="The Broad Institute Genomics Platform"/>
            <person name="Russ C."/>
            <person name="Cuomo C."/>
            <person name="Burger G."/>
            <person name="Gray M.W."/>
            <person name="Holland P.W.H."/>
            <person name="King N."/>
            <person name="Lang F.B.F."/>
            <person name="Roger A.J."/>
            <person name="Ruiz-Trillo I."/>
            <person name="Brown M."/>
            <person name="Walker B."/>
            <person name="Young S."/>
            <person name="Zeng Q."/>
            <person name="Gargeya S."/>
            <person name="Fitzgerald M."/>
            <person name="Haas B."/>
            <person name="Abouelleil A."/>
            <person name="Allen A.W."/>
            <person name="Alvarado L."/>
            <person name="Arachchi H.M."/>
            <person name="Berlin A.M."/>
            <person name="Chapman S.B."/>
            <person name="Gainer-Dewar J."/>
            <person name="Goldberg J."/>
            <person name="Griggs A."/>
            <person name="Gujja S."/>
            <person name="Hansen M."/>
            <person name="Howarth C."/>
            <person name="Imamovic A."/>
            <person name="Ireland A."/>
            <person name="Larimer J."/>
            <person name="McCowan C."/>
            <person name="Murphy C."/>
            <person name="Pearson M."/>
            <person name="Poon T.W."/>
            <person name="Priest M."/>
            <person name="Roberts A."/>
            <person name="Saif S."/>
            <person name="Shea T."/>
            <person name="Sisk P."/>
            <person name="Sykes S."/>
            <person name="Wortman J."/>
            <person name="Nusbaum C."/>
            <person name="Birren B."/>
        </authorList>
    </citation>
    <scope>NUCLEOTIDE SEQUENCE [LARGE SCALE GENOMIC DNA]</scope>
    <source>
        <strain evidence="4">ATCC 38817</strain>
    </source>
</reference>
<feature type="compositionally biased region" description="Low complexity" evidence="2">
    <location>
        <begin position="754"/>
        <end position="770"/>
    </location>
</feature>
<accession>A0A058Z0P6</accession>
<feature type="compositionally biased region" description="Low complexity" evidence="2">
    <location>
        <begin position="249"/>
        <end position="269"/>
    </location>
</feature>
<protein>
    <recommendedName>
        <fullName evidence="3">Septin-type G domain-containing protein</fullName>
    </recommendedName>
</protein>
<dbReference type="AlphaFoldDB" id="A0A058Z0P6"/>
<dbReference type="InterPro" id="IPR027417">
    <property type="entry name" value="P-loop_NTPase"/>
</dbReference>
<dbReference type="OrthoDB" id="416553at2759"/>
<feature type="region of interest" description="Disordered" evidence="2">
    <location>
        <begin position="85"/>
        <end position="299"/>
    </location>
</feature>
<dbReference type="PROSITE" id="PS51719">
    <property type="entry name" value="G_SEPTIN"/>
    <property type="match status" value="1"/>
</dbReference>
<dbReference type="eggNOG" id="KOG2655">
    <property type="taxonomic scope" value="Eukaryota"/>
</dbReference>
<feature type="compositionally biased region" description="Polar residues" evidence="2">
    <location>
        <begin position="116"/>
        <end position="127"/>
    </location>
</feature>
<proteinExistence type="inferred from homology"/>
<dbReference type="GO" id="GO:0005525">
    <property type="term" value="F:GTP binding"/>
    <property type="evidence" value="ECO:0007669"/>
    <property type="project" value="UniProtKB-KW"/>
</dbReference>